<gene>
    <name evidence="3" type="ORF">A3K87_02430</name>
</gene>
<evidence type="ECO:0000256" key="2">
    <source>
        <dbReference type="SAM" id="SignalP"/>
    </source>
</evidence>
<feature type="chain" id="PRO_5041707925" description="S-layer family protein" evidence="2">
    <location>
        <begin position="39"/>
        <end position="1777"/>
    </location>
</feature>
<protein>
    <recommendedName>
        <fullName evidence="5">S-layer family protein</fullName>
    </recommendedName>
</protein>
<sequence length="1777" mass="166859">MKARKIQSRAARAPMFSRSSVGTAVAMALIAAASGAQAAETTVGAAYNGSANGTPSVNAGSNNTANVNAAITGASVGTTSTGTPSTPNPVAMSTSGNLIGATATGNSFANGIQPAPGLPVNNAATLGVATNSGVINSSVTGSKLAVESSTLQSGSVVNADNTISATTTLNSGSSVVSGAAPVGAPAQAGTSVLTYPAGAQLFDAKGNIVVTSLQSATGAGSGAVLLNNTVDLMLTANAGNTITTAAALERNSIAAVLKANSASNTAEIQSGGAPSFAGSAVVANLQANGNGILAVTHSATNTGSVVMGIVSGAPAGGANVLQGSLSVQGNAISSAATGNEALGATAGAAGNRILIDDVSIAGTGTAATAANNSTHNGVGVTSNVNSDLAIVNSQGNIGVTTFAQTVGARVLAGVQSSKSSQLTLADNSITAAATGNTASSAIASGQNAASFTGTAAVSNQQANSAAGVSAFVMPSIIAAQTGESPGNGQTTGSTVTVSDNTTAATAQGNQVTQSLALQAATVALGNGNAVLSGGTATDGRVSASGAATLTNLQGNYNDGGAAALNLGSQIHLTANGGGAPVANNTLALSGNRQEAVALGSGASNTLTLTGNSVGTGAGIASVQMNDASSGVGAGLSDPEARIGVDGNLSGGSAAVAGNLQRAIAYGNSATNTLGVSAGNLAAAPGPILLGAAASTVTVDLASGLPFSNAAGALPTVRAAYGVLNDQSVQATVDSAATGPNTFAATVSGNVSAASVSNSGNAFVGAAYGNDAASGVALGLNNVSGSNASIANVTNTQAVAGATTKVSAIAAGGIVARTTVAGTLTNGSVSSTGNTAEALAYGSRATANTVKVTGNNIDTAGLLLSGATLVGNALSTTAAFSVQSAQSGQGSVSAQRSGGPEVQVAVAGAVNNSKVDASGNTTLAGATSNSAANGVSVNAVGVSTTTAVQNLQLTSATVGSLTGQEGALLTNKDGVQVVLGGSIQGSQVTVDGNTAGGSATGNAAANSIDVKGNTIAVGNGLPLAGASSLAGTAGAVGDHAVSNIQLVTSPTISSRVAAAFGVDTAPGAAIGGSTLSASGNTQGARAVANTGSNAIALAATDVSARSALLSAQGSTAAVESRSFQQVFAPASVSGSSVKLSNNGNTALGVINDVSNKVSVAGGTSGGIGVPAVITQGALPGNTIALGDQVLVNRQSAGTSVTSTADTAIYNEDRLVPANAGLNGSSFTASGNSTYSEASANRATNAASLAGGASQSAKVAVLNAQDSSAAVTASANNATKLTLTGNSALVGSSATLDGNSTSAAATGSAATNSIDVKSGGAIAGGLAALPATTTGPASSVTVSADQALANVQLGAGAVSATATGVVGIDTAPLSNVGASTLGVTNNSQSAKAVSNTALNSVALAGSNVGARSALQSTQSGTAPVTASSTLELFAPVASSASTIRISGNSNTALGVMNDAANSLSVSAVNALPPGATGSATLSETGSADNLVASGDHVLSNRQSASSTVSSTASTSIHNDDNIVPGTQGLANGALTISGNSTFAEASANRAANTVTVAGSGAQGASTGIANVQGSTATVTATAGTVANTTLAGAAPLNGSSVSLDGNTTAALARGNSATNLLESGGGSGFGVAAAAGSSSLVASPLALNVGASAAILNSQNNAGMVTATSTGTSYQVALNGTGAGVSNGTVGVTGNALAAQAFGNSATNRVTQTALNTGTPSAAIANYQVNTGAVTATVTSVNFGVGVTGAVGNSTLRTTGNQITASATGNSSVSTITAR</sequence>
<dbReference type="EMBL" id="LVHG01000062">
    <property type="protein sequence ID" value="OAK60425.1"/>
    <property type="molecule type" value="Genomic_DNA"/>
</dbReference>
<comment type="caution">
    <text evidence="3">The sequence shown here is derived from an EMBL/GenBank/DDBJ whole genome shotgun (WGS) entry which is preliminary data.</text>
</comment>
<dbReference type="RefSeq" id="WP_081269818.1">
    <property type="nucleotide sequence ID" value="NZ_LVHG01000062.1"/>
</dbReference>
<evidence type="ECO:0008006" key="5">
    <source>
        <dbReference type="Google" id="ProtNLM"/>
    </source>
</evidence>
<keyword evidence="2" id="KW-0732">Signal</keyword>
<feature type="region of interest" description="Disordered" evidence="1">
    <location>
        <begin position="1496"/>
        <end position="1521"/>
    </location>
</feature>
<name>A0AA91DKG1_VARPD</name>
<proteinExistence type="predicted"/>
<accession>A0AA91DKG1</accession>
<organism evidence="3 4">
    <name type="scientific">Variovorax paradoxus</name>
    <dbReference type="NCBI Taxonomy" id="34073"/>
    <lineage>
        <taxon>Bacteria</taxon>
        <taxon>Pseudomonadati</taxon>
        <taxon>Pseudomonadota</taxon>
        <taxon>Betaproteobacteria</taxon>
        <taxon>Burkholderiales</taxon>
        <taxon>Comamonadaceae</taxon>
        <taxon>Variovorax</taxon>
    </lineage>
</organism>
<dbReference type="Proteomes" id="UP000077852">
    <property type="component" value="Unassembled WGS sequence"/>
</dbReference>
<feature type="compositionally biased region" description="Low complexity" evidence="1">
    <location>
        <begin position="1501"/>
        <end position="1513"/>
    </location>
</feature>
<feature type="signal peptide" evidence="2">
    <location>
        <begin position="1"/>
        <end position="38"/>
    </location>
</feature>
<evidence type="ECO:0000313" key="3">
    <source>
        <dbReference type="EMBL" id="OAK60425.1"/>
    </source>
</evidence>
<reference evidence="3 4" key="1">
    <citation type="submission" date="2016-03" db="EMBL/GenBank/DDBJ databases">
        <title>Genome sequence of Variovorax paradoxus KB5.</title>
        <authorList>
            <person name="Jeong H."/>
            <person name="Hong C.E."/>
            <person name="Jo S.H."/>
            <person name="Park J.M."/>
        </authorList>
    </citation>
    <scope>NUCLEOTIDE SEQUENCE [LARGE SCALE GENOMIC DNA]</scope>
    <source>
        <strain evidence="3 4">KB5</strain>
    </source>
</reference>
<evidence type="ECO:0000256" key="1">
    <source>
        <dbReference type="SAM" id="MobiDB-lite"/>
    </source>
</evidence>
<evidence type="ECO:0000313" key="4">
    <source>
        <dbReference type="Proteomes" id="UP000077852"/>
    </source>
</evidence>